<dbReference type="EMBL" id="LJSK01000014">
    <property type="protein sequence ID" value="KPI89921.1"/>
    <property type="molecule type" value="Genomic_DNA"/>
</dbReference>
<sequence length="1875" mass="195645">MPADTASAGSRPPGCRSILLYGPPSADATTAADASVTAPPRRKSATIVDVAGPSPFHSIRSDGPGSYATSAMMLSQASFMSASPQGHAPSMLPMPAAGGAKDCAVRTEDIEGAMVDTSPRQLRGRLNEGTLHRAPPVALSATRHVGTRSIATMRSQSREASKGRGPKFGPSVVSWVRVECREADQVRQRSCSRDGSRNGNLDVSANSPQSRASCCGSIARAEEIAQMVSDASLRNTWAMRFENAAALRQAVSTDTDAYTHFEEALVAELNTLRRAPAEYAAVVEQEAKVGAPYVLMDDRYFISEAAAEEAAVNLRRQVEQEATQEIAAAASAAAAPPFSTNRLTATSSTASMSSKGGPSTHATIASVGSGASTPATGATLVSPTVSDRKKAKRRCNTNAAAGAAAASTGATNAMPSSKEACAGSTTASESRDAGLKRKGAEKPHTAERHLPQPEPDQETVEAATPDSTPSAIVGPQELTLAGLRHQFRCQQRYRAALETALKELRESQRQAELAQLAAWAAEDEKAQKRARRLTANTAAIGGSSSAFVSNTNAGGLKKSSFVPSAPKGNPTIDGPIFRRRSEEAAQIHRVYEQRVQRLELELQRARGACQRSLAGGNLISSAVRALRKAQPAPPLKHNRGLALAARDTAEAYYGDEERVTALSKLYAVSRATLTGLSDFNAPSSPRSCSRSDTTALVTPPSTLEELSQCERVALEGADAGAASPSSILPVLSEEALALAQVAQRMCTTYGYISGEVRGVHLQGIGSPRMLMLQCIVGCLTPVVDITHQPGSSTPQQSKPNGAAAEATDADGTAMQYYAGVRLEGKTYAAYPEALSQKVGGEGAHQASEEVYAAVFGTKSDHRSSLAGTINADSSLTVGSSHATESAEDATQRLWPLLWSSASTIGCGWQQVRGWQHIPTYTEACQLLEAVQQGVAPAKARETVVTGTAAAVPRDLANDTQPCAEQDNHPAVICTTLLLASGFEEYEVGRACSGMAPAATRRIVLELTKDIVGGDSGSCGSEVGGALQIRGRGGDKAGGVRRAAIEVHSTLGVTLLTPTMHPVIVPPPQALHSNCSGTVICVAIRVPYDEGGDAKPCTECAATAVRRLVFEEASLPASIRAVAQVTRQSDPTPPSPSVNPMEVLIQRSPADPSVWLIFVNTATAFALHGATGDGPAAPLALHLFAKDLRDATGGYEHVAFIRLQQGHGLSESPSFVGGAAAYEACHSVLMAPEWRHLLTGLSCMPFSSAVTQTTTATRSVITAAPKTDSVYASPTSTKTAGWAVLHEPLLGRDGVVLYPLSSSLRASCRKDSLSNVGRTELPDVRAFAGNALSTVGAVECGSEVIASVATAVTAATGAEDAVHVAIQLPARANALWWGRRIAVLHAVCDQLEAEVAAEEGQEKRDTVEGETDAHPEKARGSTEEGGTSSVCTTAVAESNPADDASSTPALGEQPLSVDAGTLSNSEEVVAKPDKDAPTSAITSPTPPPPLPSPAVGAATAEAPPTKTKSGNGRSAGKAGSNKRIAAGDRDGCVAPAKRGDKGNAKASTRVNAGGGAAPPSVSGVPPFNCRRPLSFHLTFTAPDSLALREYDLLLKSLSTLPSSTKASASHSTANAIGVPACLQSYCISLSALRSLNEQLRNDSQIWQTHIGHMIPLLESERERLASEVLKKKGKEQQRLQHDQEDVARELADLQRRGELFQQAIDNTWEALRKRERAQVLRRARLSRLMEELAGLEARMSAFKDTTGSALAAPRVTLRLFTKAAVAVGSGRNAAAAVTQIAAQYPSNVLDFATGAEDESRSVVSVSPSPGAVAAATAPDDVVVLQPQPGLLLSTSAASSCGNPPPVVYAASCSVPPSFSGQATLLIDDEVAVTWSV</sequence>
<feature type="compositionally biased region" description="Polar residues" evidence="2">
    <location>
        <begin position="369"/>
        <end position="385"/>
    </location>
</feature>
<comment type="caution">
    <text evidence="3">The sequence shown here is derived from an EMBL/GenBank/DDBJ whole genome shotgun (WGS) entry which is preliminary data.</text>
</comment>
<feature type="region of interest" description="Disordered" evidence="2">
    <location>
        <begin position="1"/>
        <end position="44"/>
    </location>
</feature>
<feature type="compositionally biased region" description="Basic and acidic residues" evidence="2">
    <location>
        <begin position="1399"/>
        <end position="1421"/>
    </location>
</feature>
<proteinExistence type="predicted"/>
<gene>
    <name evidence="3" type="ORF">ABL78_0993</name>
</gene>
<feature type="region of interest" description="Disordered" evidence="2">
    <location>
        <begin position="1395"/>
        <end position="1563"/>
    </location>
</feature>
<dbReference type="OMA" id="CTTYGYI"/>
<organism evidence="3 4">
    <name type="scientific">Leptomonas seymouri</name>
    <dbReference type="NCBI Taxonomy" id="5684"/>
    <lineage>
        <taxon>Eukaryota</taxon>
        <taxon>Discoba</taxon>
        <taxon>Euglenozoa</taxon>
        <taxon>Kinetoplastea</taxon>
        <taxon>Metakinetoplastina</taxon>
        <taxon>Trypanosomatida</taxon>
        <taxon>Trypanosomatidae</taxon>
        <taxon>Leishmaniinae</taxon>
        <taxon>Leptomonas</taxon>
    </lineage>
</organism>
<keyword evidence="1" id="KW-0175">Coiled coil</keyword>
<feature type="compositionally biased region" description="Basic and acidic residues" evidence="2">
    <location>
        <begin position="1524"/>
        <end position="1542"/>
    </location>
</feature>
<feature type="coiled-coil region" evidence="1">
    <location>
        <begin position="581"/>
        <end position="608"/>
    </location>
</feature>
<evidence type="ECO:0000313" key="4">
    <source>
        <dbReference type="Proteomes" id="UP000038009"/>
    </source>
</evidence>
<keyword evidence="4" id="KW-1185">Reference proteome</keyword>
<evidence type="ECO:0000256" key="2">
    <source>
        <dbReference type="SAM" id="MobiDB-lite"/>
    </source>
</evidence>
<accession>A0A0N1I828</accession>
<feature type="compositionally biased region" description="Polar residues" evidence="2">
    <location>
        <begin position="1423"/>
        <end position="1435"/>
    </location>
</feature>
<feature type="compositionally biased region" description="Polar residues" evidence="2">
    <location>
        <begin position="197"/>
        <end position="212"/>
    </location>
</feature>
<protein>
    <submittedName>
        <fullName evidence="3">Uncharacterized protein</fullName>
    </submittedName>
</protein>
<name>A0A0N1I828_LEPSE</name>
<feature type="region of interest" description="Disordered" evidence="2">
    <location>
        <begin position="186"/>
        <end position="212"/>
    </location>
</feature>
<dbReference type="Proteomes" id="UP000038009">
    <property type="component" value="Unassembled WGS sequence"/>
</dbReference>
<feature type="compositionally biased region" description="Low complexity" evidence="2">
    <location>
        <begin position="344"/>
        <end position="354"/>
    </location>
</feature>
<feature type="coiled-coil region" evidence="1">
    <location>
        <begin position="490"/>
        <end position="517"/>
    </location>
</feature>
<evidence type="ECO:0000256" key="1">
    <source>
        <dbReference type="SAM" id="Coils"/>
    </source>
</evidence>
<dbReference type="VEuPathDB" id="TriTrypDB:Lsey_0014_0440"/>
<feature type="compositionally biased region" description="Low complexity" evidence="2">
    <location>
        <begin position="23"/>
        <end position="39"/>
    </location>
</feature>
<dbReference type="OrthoDB" id="273762at2759"/>
<evidence type="ECO:0000313" key="3">
    <source>
        <dbReference type="EMBL" id="KPI89921.1"/>
    </source>
</evidence>
<feature type="region of interest" description="Disordered" evidence="2">
    <location>
        <begin position="344"/>
        <end position="473"/>
    </location>
</feature>
<feature type="compositionally biased region" description="Low complexity" evidence="2">
    <location>
        <begin position="1492"/>
        <end position="1507"/>
    </location>
</feature>
<feature type="compositionally biased region" description="Basic and acidic residues" evidence="2">
    <location>
        <begin position="429"/>
        <end position="451"/>
    </location>
</feature>
<reference evidence="3 4" key="1">
    <citation type="journal article" date="2015" name="PLoS Pathog.">
        <title>Leptomonas seymouri: Adaptations to the Dixenous Life Cycle Analyzed by Genome Sequencing, Transcriptome Profiling and Co-infection with Leishmania donovani.</title>
        <authorList>
            <person name="Kraeva N."/>
            <person name="Butenko A."/>
            <person name="Hlavacova J."/>
            <person name="Kostygov A."/>
            <person name="Myskova J."/>
            <person name="Grybchuk D."/>
            <person name="Lestinova T."/>
            <person name="Votypka J."/>
            <person name="Volf P."/>
            <person name="Opperdoes F."/>
            <person name="Flegontov P."/>
            <person name="Lukes J."/>
            <person name="Yurchenko V."/>
        </authorList>
    </citation>
    <scope>NUCLEOTIDE SEQUENCE [LARGE SCALE GENOMIC DNA]</scope>
    <source>
        <strain evidence="3 4">ATCC 30220</strain>
    </source>
</reference>
<feature type="compositionally biased region" description="Low complexity" evidence="2">
    <location>
        <begin position="396"/>
        <end position="413"/>
    </location>
</feature>
<feature type="compositionally biased region" description="Basic and acidic residues" evidence="2">
    <location>
        <begin position="186"/>
        <end position="196"/>
    </location>
</feature>